<feature type="compositionally biased region" description="Polar residues" evidence="1">
    <location>
        <begin position="11"/>
        <end position="21"/>
    </location>
</feature>
<keyword evidence="3" id="KW-1185">Reference proteome</keyword>
<dbReference type="STRING" id="61819.ENSACIP00000023130"/>
<dbReference type="GeneTree" id="ENSGT01060000249052"/>
<reference evidence="2" key="1">
    <citation type="submission" date="2025-08" db="UniProtKB">
        <authorList>
            <consortium name="Ensembl"/>
        </authorList>
    </citation>
    <scope>IDENTIFICATION</scope>
</reference>
<evidence type="ECO:0000256" key="1">
    <source>
        <dbReference type="SAM" id="MobiDB-lite"/>
    </source>
</evidence>
<dbReference type="PANTHER" id="PTHR19446">
    <property type="entry name" value="REVERSE TRANSCRIPTASES"/>
    <property type="match status" value="1"/>
</dbReference>
<feature type="compositionally biased region" description="Basic and acidic residues" evidence="1">
    <location>
        <begin position="1"/>
        <end position="10"/>
    </location>
</feature>
<proteinExistence type="predicted"/>
<evidence type="ECO:0000313" key="2">
    <source>
        <dbReference type="Ensembl" id="ENSACIP00000023130.1"/>
    </source>
</evidence>
<dbReference type="Ensembl" id="ENSACIT00000023741.1">
    <property type="protein sequence ID" value="ENSACIP00000023130.1"/>
    <property type="gene ID" value="ENSACIG00000017969.1"/>
</dbReference>
<protein>
    <recommendedName>
        <fullName evidence="4">Reverse transcriptase domain-containing protein</fullName>
    </recommendedName>
</protein>
<organism evidence="2 3">
    <name type="scientific">Amphilophus citrinellus</name>
    <name type="common">Midas cichlid</name>
    <name type="synonym">Cichlasoma citrinellum</name>
    <dbReference type="NCBI Taxonomy" id="61819"/>
    <lineage>
        <taxon>Eukaryota</taxon>
        <taxon>Metazoa</taxon>
        <taxon>Chordata</taxon>
        <taxon>Craniata</taxon>
        <taxon>Vertebrata</taxon>
        <taxon>Euteleostomi</taxon>
        <taxon>Actinopterygii</taxon>
        <taxon>Neopterygii</taxon>
        <taxon>Teleostei</taxon>
        <taxon>Neoteleostei</taxon>
        <taxon>Acanthomorphata</taxon>
        <taxon>Ovalentaria</taxon>
        <taxon>Cichlomorphae</taxon>
        <taxon>Cichliformes</taxon>
        <taxon>Cichlidae</taxon>
        <taxon>New World cichlids</taxon>
        <taxon>Cichlasomatinae</taxon>
        <taxon>Heroini</taxon>
        <taxon>Amphilophus</taxon>
    </lineage>
</organism>
<sequence>MGKQRDDRNFQETLNQPKPATTYNFEAVDAQDELGVNNGEITIEEVKIAIKSLKNNKAAGLDEIPAELLKHSGQAMEEELTILFNKCWQSGAVPEDWRKCAIVKIPKKGNISERTNWRGITLLSLWDKILSNN</sequence>
<dbReference type="OMA" id="GNIADCN"/>
<evidence type="ECO:0008006" key="4">
    <source>
        <dbReference type="Google" id="ProtNLM"/>
    </source>
</evidence>
<dbReference type="AlphaFoldDB" id="A0A3Q0SSH4"/>
<accession>A0A3Q0SSH4</accession>
<reference evidence="2" key="2">
    <citation type="submission" date="2025-09" db="UniProtKB">
        <authorList>
            <consortium name="Ensembl"/>
        </authorList>
    </citation>
    <scope>IDENTIFICATION</scope>
</reference>
<feature type="region of interest" description="Disordered" evidence="1">
    <location>
        <begin position="1"/>
        <end position="21"/>
    </location>
</feature>
<evidence type="ECO:0000313" key="3">
    <source>
        <dbReference type="Proteomes" id="UP000261340"/>
    </source>
</evidence>
<name>A0A3Q0SSH4_AMPCI</name>
<dbReference type="Proteomes" id="UP000261340">
    <property type="component" value="Unplaced"/>
</dbReference>